<evidence type="ECO:0000313" key="5">
    <source>
        <dbReference type="Proteomes" id="UP000799757"/>
    </source>
</evidence>
<protein>
    <submittedName>
        <fullName evidence="4">NAD(P)-binding protein</fullName>
    </submittedName>
</protein>
<dbReference type="AlphaFoldDB" id="A0A6A6XZ86"/>
<dbReference type="EMBL" id="MU001741">
    <property type="protein sequence ID" value="KAF2800897.1"/>
    <property type="molecule type" value="Genomic_DNA"/>
</dbReference>
<dbReference type="InterPro" id="IPR002347">
    <property type="entry name" value="SDR_fam"/>
</dbReference>
<dbReference type="InterPro" id="IPR036291">
    <property type="entry name" value="NAD(P)-bd_dom_sf"/>
</dbReference>
<keyword evidence="3" id="KW-0560">Oxidoreductase</keyword>
<dbReference type="Proteomes" id="UP000799757">
    <property type="component" value="Unassembled WGS sequence"/>
</dbReference>
<gene>
    <name evidence="4" type="ORF">K505DRAFT_94005</name>
</gene>
<dbReference type="GO" id="GO:0016491">
    <property type="term" value="F:oxidoreductase activity"/>
    <property type="evidence" value="ECO:0007669"/>
    <property type="project" value="UniProtKB-KW"/>
</dbReference>
<dbReference type="SUPFAM" id="SSF51735">
    <property type="entry name" value="NAD(P)-binding Rossmann-fold domains"/>
    <property type="match status" value="1"/>
</dbReference>
<reference evidence="4" key="1">
    <citation type="journal article" date="2020" name="Stud. Mycol.">
        <title>101 Dothideomycetes genomes: a test case for predicting lifestyles and emergence of pathogens.</title>
        <authorList>
            <person name="Haridas S."/>
            <person name="Albert R."/>
            <person name="Binder M."/>
            <person name="Bloem J."/>
            <person name="Labutti K."/>
            <person name="Salamov A."/>
            <person name="Andreopoulos B."/>
            <person name="Baker S."/>
            <person name="Barry K."/>
            <person name="Bills G."/>
            <person name="Bluhm B."/>
            <person name="Cannon C."/>
            <person name="Castanera R."/>
            <person name="Culley D."/>
            <person name="Daum C."/>
            <person name="Ezra D."/>
            <person name="Gonzalez J."/>
            <person name="Henrissat B."/>
            <person name="Kuo A."/>
            <person name="Liang C."/>
            <person name="Lipzen A."/>
            <person name="Lutzoni F."/>
            <person name="Magnuson J."/>
            <person name="Mondo S."/>
            <person name="Nolan M."/>
            <person name="Ohm R."/>
            <person name="Pangilinan J."/>
            <person name="Park H.-J."/>
            <person name="Ramirez L."/>
            <person name="Alfaro M."/>
            <person name="Sun H."/>
            <person name="Tritt A."/>
            <person name="Yoshinaga Y."/>
            <person name="Zwiers L.-H."/>
            <person name="Turgeon B."/>
            <person name="Goodwin S."/>
            <person name="Spatafora J."/>
            <person name="Crous P."/>
            <person name="Grigoriev I."/>
        </authorList>
    </citation>
    <scope>NUCLEOTIDE SEQUENCE</scope>
    <source>
        <strain evidence="4">CBS 109.77</strain>
    </source>
</reference>
<dbReference type="PANTHER" id="PTHR24320">
    <property type="entry name" value="RETINOL DEHYDROGENASE"/>
    <property type="match status" value="1"/>
</dbReference>
<proteinExistence type="inferred from homology"/>
<comment type="similarity">
    <text evidence="1">Belongs to the short-chain dehydrogenases/reductases (SDR) family.</text>
</comment>
<evidence type="ECO:0000256" key="2">
    <source>
        <dbReference type="ARBA" id="ARBA00022857"/>
    </source>
</evidence>
<dbReference type="PANTHER" id="PTHR24320:SF236">
    <property type="entry name" value="SHORT-CHAIN DEHYDROGENASE-RELATED"/>
    <property type="match status" value="1"/>
</dbReference>
<evidence type="ECO:0000256" key="3">
    <source>
        <dbReference type="ARBA" id="ARBA00023002"/>
    </source>
</evidence>
<evidence type="ECO:0000256" key="1">
    <source>
        <dbReference type="ARBA" id="ARBA00006484"/>
    </source>
</evidence>
<organism evidence="4 5">
    <name type="scientific">Melanomma pulvis-pyrius CBS 109.77</name>
    <dbReference type="NCBI Taxonomy" id="1314802"/>
    <lineage>
        <taxon>Eukaryota</taxon>
        <taxon>Fungi</taxon>
        <taxon>Dikarya</taxon>
        <taxon>Ascomycota</taxon>
        <taxon>Pezizomycotina</taxon>
        <taxon>Dothideomycetes</taxon>
        <taxon>Pleosporomycetidae</taxon>
        <taxon>Pleosporales</taxon>
        <taxon>Melanommataceae</taxon>
        <taxon>Melanomma</taxon>
    </lineage>
</organism>
<sequence length="338" mass="36821">MFKGVGVWAIWTQFFPPSGSAIFTEKTTPSQAGKVFIVTGGSSGIGFELSKILYGAGAKVYILTRTKFNAEEAIKSIQESFKDMDRAGLGTLEFIHMDLEDLASVQSAAKEFASKESRLDVLFNNAGVASMRGKTKQGLEYHYGINSVGHFLLEKLLKPILASTAKSAPPSSVRVVWPASILVEMLAPNGGVPVDTLDTPSDDINENYSASKAGNWFVASEFSKRSGKQTGVVSIAGNPGSYLSNVWRSTPWYLYYPYIPLLRKPIYGAYTYLWMGLSEDITLDDAIAGRYATCDGRWHPGQRKDLLLALKGKGEGGTGQAAAYFDWCESKIALFSEP</sequence>
<keyword evidence="2" id="KW-0521">NADP</keyword>
<name>A0A6A6XZ86_9PLEO</name>
<accession>A0A6A6XZ86</accession>
<dbReference type="Gene3D" id="3.40.50.720">
    <property type="entry name" value="NAD(P)-binding Rossmann-like Domain"/>
    <property type="match status" value="1"/>
</dbReference>
<dbReference type="OrthoDB" id="191139at2759"/>
<keyword evidence="5" id="KW-1185">Reference proteome</keyword>
<dbReference type="PRINTS" id="PR00081">
    <property type="entry name" value="GDHRDH"/>
</dbReference>
<evidence type="ECO:0000313" key="4">
    <source>
        <dbReference type="EMBL" id="KAF2800897.1"/>
    </source>
</evidence>
<dbReference type="Pfam" id="PF00106">
    <property type="entry name" value="adh_short"/>
    <property type="match status" value="1"/>
</dbReference>